<dbReference type="SUPFAM" id="SSF159034">
    <property type="entry name" value="Mib/herc2 domain-like"/>
    <property type="match status" value="2"/>
</dbReference>
<evidence type="ECO:0000256" key="8">
    <source>
        <dbReference type="ARBA" id="ARBA00022737"/>
    </source>
</evidence>
<dbReference type="Pfam" id="PF18346">
    <property type="entry name" value="SH3_15"/>
    <property type="match status" value="2"/>
</dbReference>
<keyword evidence="10" id="KW-0833">Ubl conjugation pathway</keyword>
<keyword evidence="6" id="KW-0808">Transferase</keyword>
<comment type="catalytic activity">
    <reaction evidence="1">
        <text>S-ubiquitinyl-[E2 ubiquitin-conjugating enzyme]-L-cysteine + [acceptor protein]-L-lysine = [E2 ubiquitin-conjugating enzyme]-L-cysteine + N(6)-ubiquitinyl-[acceptor protein]-L-lysine.</text>
        <dbReference type="EC" id="2.3.2.27"/>
    </reaction>
</comment>
<keyword evidence="8" id="KW-0677">Repeat</keyword>
<dbReference type="InterPro" id="IPR043145">
    <property type="entry name" value="Znf_ZZ_sf"/>
</dbReference>
<evidence type="ECO:0000256" key="11">
    <source>
        <dbReference type="ARBA" id="ARBA00022833"/>
    </source>
</evidence>
<keyword evidence="13 15" id="KW-0040">ANK repeat</keyword>
<dbReference type="CDD" id="cd02339">
    <property type="entry name" value="ZZ_Mind_bomb"/>
    <property type="match status" value="1"/>
</dbReference>
<evidence type="ECO:0000313" key="21">
    <source>
        <dbReference type="Proteomes" id="UP001158576"/>
    </source>
</evidence>
<dbReference type="Pfam" id="PF12796">
    <property type="entry name" value="Ank_2"/>
    <property type="match status" value="1"/>
</dbReference>
<keyword evidence="9 16" id="KW-0863">Zinc-finger</keyword>
<dbReference type="PROSITE" id="PS50135">
    <property type="entry name" value="ZF_ZZ_2"/>
    <property type="match status" value="1"/>
</dbReference>
<dbReference type="PROSITE" id="PS01357">
    <property type="entry name" value="ZF_ZZ_1"/>
    <property type="match status" value="1"/>
</dbReference>
<name>A0ABN7RR93_OIKDI</name>
<evidence type="ECO:0000256" key="3">
    <source>
        <dbReference type="ARBA" id="ARBA00004906"/>
    </source>
</evidence>
<dbReference type="EMBL" id="OU015568">
    <property type="protein sequence ID" value="CAG5084245.1"/>
    <property type="molecule type" value="Genomic_DNA"/>
</dbReference>
<dbReference type="Gene3D" id="1.25.40.20">
    <property type="entry name" value="Ankyrin repeat-containing domain"/>
    <property type="match status" value="1"/>
</dbReference>
<dbReference type="SUPFAM" id="SSF48403">
    <property type="entry name" value="Ankyrin repeat"/>
    <property type="match status" value="1"/>
</dbReference>
<evidence type="ECO:0000256" key="7">
    <source>
        <dbReference type="ARBA" id="ARBA00022723"/>
    </source>
</evidence>
<feature type="repeat" description="ANK" evidence="15">
    <location>
        <begin position="541"/>
        <end position="573"/>
    </location>
</feature>
<evidence type="ECO:0000256" key="4">
    <source>
        <dbReference type="ARBA" id="ARBA00012483"/>
    </source>
</evidence>
<keyword evidence="11" id="KW-0862">Zinc</keyword>
<dbReference type="Pfam" id="PF00569">
    <property type="entry name" value="ZZ"/>
    <property type="match status" value="1"/>
</dbReference>
<dbReference type="InterPro" id="IPR010606">
    <property type="entry name" value="Mib_Herc2"/>
</dbReference>
<evidence type="ECO:0000256" key="14">
    <source>
        <dbReference type="ARBA" id="ARBA00023054"/>
    </source>
</evidence>
<dbReference type="Proteomes" id="UP001158576">
    <property type="component" value="Chromosome PAR"/>
</dbReference>
<evidence type="ECO:0000256" key="13">
    <source>
        <dbReference type="ARBA" id="ARBA00023043"/>
    </source>
</evidence>
<dbReference type="InterPro" id="IPR013083">
    <property type="entry name" value="Znf_RING/FYVE/PHD"/>
</dbReference>
<comment type="subcellular location">
    <subcellularLocation>
        <location evidence="2">Cytoplasm</location>
    </subcellularLocation>
</comment>
<dbReference type="PROSITE" id="PS50088">
    <property type="entry name" value="ANK_REPEAT"/>
    <property type="match status" value="3"/>
</dbReference>
<dbReference type="SMART" id="SM00291">
    <property type="entry name" value="ZnF_ZZ"/>
    <property type="match status" value="1"/>
</dbReference>
<feature type="repeat" description="ANK" evidence="15">
    <location>
        <begin position="647"/>
        <end position="679"/>
    </location>
</feature>
<feature type="domain" description="MIB/HERC2" evidence="19">
    <location>
        <begin position="134"/>
        <end position="212"/>
    </location>
</feature>
<evidence type="ECO:0000259" key="18">
    <source>
        <dbReference type="PROSITE" id="PS50135"/>
    </source>
</evidence>
<dbReference type="InterPro" id="IPR001841">
    <property type="entry name" value="Znf_RING"/>
</dbReference>
<dbReference type="EC" id="2.3.2.27" evidence="4"/>
<evidence type="ECO:0000256" key="6">
    <source>
        <dbReference type="ARBA" id="ARBA00022679"/>
    </source>
</evidence>
<dbReference type="Gene3D" id="3.30.60.90">
    <property type="match status" value="1"/>
</dbReference>
<evidence type="ECO:0000259" key="19">
    <source>
        <dbReference type="PROSITE" id="PS51416"/>
    </source>
</evidence>
<feature type="domain" description="RING-type" evidence="17">
    <location>
        <begin position="990"/>
        <end position="1023"/>
    </location>
</feature>
<dbReference type="Gene3D" id="3.30.40.10">
    <property type="entry name" value="Zinc/RING finger domain, C3HC4 (zinc finger)"/>
    <property type="match status" value="2"/>
</dbReference>
<dbReference type="CDD" id="cd16727">
    <property type="entry name" value="RING-HC_MIB1_rpt3"/>
    <property type="match status" value="1"/>
</dbReference>
<dbReference type="PROSITE" id="PS51416">
    <property type="entry name" value="MIB_HERC2"/>
    <property type="match status" value="2"/>
</dbReference>
<dbReference type="Pfam" id="PF06701">
    <property type="entry name" value="MIB_HERC2"/>
    <property type="match status" value="2"/>
</dbReference>
<feature type="repeat" description="ANK" evidence="15">
    <location>
        <begin position="574"/>
        <end position="606"/>
    </location>
</feature>
<dbReference type="SMART" id="SM00248">
    <property type="entry name" value="ANK"/>
    <property type="match status" value="7"/>
</dbReference>
<feature type="domain" description="ZZ-type" evidence="18">
    <location>
        <begin position="71"/>
        <end position="123"/>
    </location>
</feature>
<dbReference type="InterPro" id="IPR040847">
    <property type="entry name" value="SH3_15"/>
</dbReference>
<sequence>MNIFVGARVCRGRDWKWGRQDSGDGHLGTVRSFESNEEVVIVWDNGTAANYRCCGQFDLRVYDSAPAGIQHSEAMCDTCRQQPICGIRWKCADCHNYDLCSTCYHGDKHHLRHRFYRICTSDAPRRLVEARRKCKRIPTRGLLPGARVVRGFDWQWEDQDGGKGRKGKITEIQNWNPSSPQSGAYVLWDTGERNLYRICYNGMSDLKCVSDGKGPSYYRDHLPALGETNPARPINTFSIGDLVTVMLAPEIVQSLQHGHGGWTDAMSECLGAEGRVVGIDEDSDILVQYANSRNQWTFNPAVLTKKNTPPRSDVILNADAAMSSSPVPVKFVKDDLVKISPDPVKVKLLQKGHGEWTDQMSKLLGKIGKVSEIFPDKDVKVQVGTKEFVFNPLVLEFIANFKGSESARVVCDKLQMYFLNESANLLSRSAAGSGQDPPVQDLSHWDAMIMDKPLPSVERLNFGNPSSVFFDQIFGQNPLLFAAYVGHSEAIEFFQKKISGGRNTTDSAGDGPLHYAVYGASEGGIPKILDCGFEINSRNWNGQTALHLSVIRESVAVVRKLLECGAAPSLRDAQGSSPLHYAVVGHRDDLVSILMMNGADPAVKDSDGMNVFHLAAQKGSIGALQVLLDEKFDLASRVWILDEVCDSGQTAIHYASMQPNEECLEILLIAGANPTIASERARETALHITSSRANFASLRILLKKSTLYEDNWVNFKDLKGNTMLHNLISLVENDSSSSRTSTLVSSIGSLVQLAITHGADISIRNESGKSPLDLCSDPNSKETFKLKRILERAHQKYAKQEKPLRKTSNNAISATQLNNHSQMKFCEVCTENQIDVIMLPCNHMFCCTTCSPRIKNAWSARNWWMTRSPFRNCAICAKKRRLPFNSRPAYMCFCVNRAPRRPRAASNVEFLSCPKLPFSPALITHLFKVFFEPMKHAIKVPSSEINNSSLAQNIKTLSITKNNPKGSTNTDLALRTLQGKYQELRDRVICVICLDNVMNMVFLCGHGSCQMCGDRCSDCPICRKRIERKILLYC</sequence>
<evidence type="ECO:0000256" key="15">
    <source>
        <dbReference type="PROSITE-ProRule" id="PRU00023"/>
    </source>
</evidence>
<keyword evidence="7" id="KW-0479">Metal-binding</keyword>
<dbReference type="PROSITE" id="PS50297">
    <property type="entry name" value="ANK_REP_REGION"/>
    <property type="match status" value="3"/>
</dbReference>
<dbReference type="SMART" id="SM00184">
    <property type="entry name" value="RING"/>
    <property type="match status" value="2"/>
</dbReference>
<dbReference type="Pfam" id="PF13920">
    <property type="entry name" value="zf-C3HC4_3"/>
    <property type="match status" value="1"/>
</dbReference>
<dbReference type="SUPFAM" id="SSF57850">
    <property type="entry name" value="RING/U-box"/>
    <property type="match status" value="2"/>
</dbReference>
<keyword evidence="14" id="KW-0175">Coiled coil</keyword>
<dbReference type="InterPro" id="IPR036770">
    <property type="entry name" value="Ankyrin_rpt-contain_sf"/>
</dbReference>
<dbReference type="PANTHER" id="PTHR24202:SF53">
    <property type="entry name" value="E3 UBIQUITIN-PROTEIN LIGASE MIB1"/>
    <property type="match status" value="1"/>
</dbReference>
<comment type="pathway">
    <text evidence="3">Protein modification; protein ubiquitination.</text>
</comment>
<evidence type="ECO:0000256" key="2">
    <source>
        <dbReference type="ARBA" id="ARBA00004496"/>
    </source>
</evidence>
<dbReference type="PANTHER" id="PTHR24202">
    <property type="entry name" value="E3 UBIQUITIN-PROTEIN LIGASE MIB2"/>
    <property type="match status" value="1"/>
</dbReference>
<keyword evidence="21" id="KW-1185">Reference proteome</keyword>
<keyword evidence="12" id="KW-0914">Notch signaling pathway</keyword>
<dbReference type="PROSITE" id="PS50089">
    <property type="entry name" value="ZF_RING_2"/>
    <property type="match status" value="1"/>
</dbReference>
<dbReference type="InterPro" id="IPR000433">
    <property type="entry name" value="Znf_ZZ"/>
</dbReference>
<evidence type="ECO:0000313" key="20">
    <source>
        <dbReference type="EMBL" id="CAG5084245.1"/>
    </source>
</evidence>
<keyword evidence="5" id="KW-0963">Cytoplasm</keyword>
<evidence type="ECO:0000256" key="10">
    <source>
        <dbReference type="ARBA" id="ARBA00022786"/>
    </source>
</evidence>
<gene>
    <name evidence="20" type="ORF">OKIOD_LOCUS2147</name>
</gene>
<reference evidence="20 21" key="1">
    <citation type="submission" date="2021-04" db="EMBL/GenBank/DDBJ databases">
        <authorList>
            <person name="Bliznina A."/>
        </authorList>
    </citation>
    <scope>NUCLEOTIDE SEQUENCE [LARGE SCALE GENOMIC DNA]</scope>
</reference>
<protein>
    <recommendedName>
        <fullName evidence="4">RING-type E3 ubiquitin transferase</fullName>
        <ecNumber evidence="4">2.3.2.27</ecNumber>
    </recommendedName>
</protein>
<organism evidence="20 21">
    <name type="scientific">Oikopleura dioica</name>
    <name type="common">Tunicate</name>
    <dbReference type="NCBI Taxonomy" id="34765"/>
    <lineage>
        <taxon>Eukaryota</taxon>
        <taxon>Metazoa</taxon>
        <taxon>Chordata</taxon>
        <taxon>Tunicata</taxon>
        <taxon>Appendicularia</taxon>
        <taxon>Copelata</taxon>
        <taxon>Oikopleuridae</taxon>
        <taxon>Oikopleura</taxon>
    </lineage>
</organism>
<dbReference type="Pfam" id="PF13857">
    <property type="entry name" value="Ank_5"/>
    <property type="match status" value="1"/>
</dbReference>
<proteinExistence type="predicted"/>
<dbReference type="InterPro" id="IPR037252">
    <property type="entry name" value="Mib_Herc2_sf"/>
</dbReference>
<dbReference type="InterPro" id="IPR042056">
    <property type="entry name" value="MIB1/2_ZZ"/>
</dbReference>
<evidence type="ECO:0000256" key="12">
    <source>
        <dbReference type="ARBA" id="ARBA00022976"/>
    </source>
</evidence>
<dbReference type="InterPro" id="IPR002110">
    <property type="entry name" value="Ankyrin_rpt"/>
</dbReference>
<dbReference type="Gene3D" id="2.30.30.40">
    <property type="entry name" value="SH3 Domains"/>
    <property type="match status" value="2"/>
</dbReference>
<feature type="domain" description="MIB/HERC2" evidence="19">
    <location>
        <begin position="1"/>
        <end position="65"/>
    </location>
</feature>
<accession>A0ABN7RR93</accession>
<evidence type="ECO:0000256" key="16">
    <source>
        <dbReference type="PROSITE-ProRule" id="PRU00228"/>
    </source>
</evidence>
<evidence type="ECO:0000259" key="17">
    <source>
        <dbReference type="PROSITE" id="PS50089"/>
    </source>
</evidence>
<evidence type="ECO:0000256" key="1">
    <source>
        <dbReference type="ARBA" id="ARBA00000900"/>
    </source>
</evidence>
<evidence type="ECO:0000256" key="5">
    <source>
        <dbReference type="ARBA" id="ARBA00022490"/>
    </source>
</evidence>
<evidence type="ECO:0000256" key="9">
    <source>
        <dbReference type="ARBA" id="ARBA00022771"/>
    </source>
</evidence>